<dbReference type="SUPFAM" id="SSF58104">
    <property type="entry name" value="Methyl-accepting chemotaxis protein (MCP) signaling domain"/>
    <property type="match status" value="1"/>
</dbReference>
<evidence type="ECO:0000256" key="2">
    <source>
        <dbReference type="ARBA" id="ARBA00029447"/>
    </source>
</evidence>
<keyword evidence="9" id="KW-1185">Reference proteome</keyword>
<dbReference type="EMBL" id="CM001022">
    <property type="protein sequence ID" value="EFQ22863.1"/>
    <property type="molecule type" value="Genomic_DNA"/>
</dbReference>
<name>E3CZH1_9BACT</name>
<dbReference type="Gene3D" id="6.10.340.10">
    <property type="match status" value="1"/>
</dbReference>
<dbReference type="STRING" id="584708.Apau_0429"/>
<accession>E3CZH1</accession>
<dbReference type="eggNOG" id="COG0840">
    <property type="taxonomic scope" value="Bacteria"/>
</dbReference>
<proteinExistence type="inferred from homology"/>
<dbReference type="Gene3D" id="1.10.287.950">
    <property type="entry name" value="Methyl-accepting chemotaxis protein"/>
    <property type="match status" value="1"/>
</dbReference>
<evidence type="ECO:0000313" key="9">
    <source>
        <dbReference type="Proteomes" id="UP000005096"/>
    </source>
</evidence>
<evidence type="ECO:0000256" key="1">
    <source>
        <dbReference type="ARBA" id="ARBA00023224"/>
    </source>
</evidence>
<protein>
    <submittedName>
        <fullName evidence="8">Methyl-accepting chemotaxis sensory transducer with Cache sensor</fullName>
    </submittedName>
</protein>
<dbReference type="PANTHER" id="PTHR32089">
    <property type="entry name" value="METHYL-ACCEPTING CHEMOTAXIS PROTEIN MCPB"/>
    <property type="match status" value="1"/>
</dbReference>
<dbReference type="SMART" id="SM00304">
    <property type="entry name" value="HAMP"/>
    <property type="match status" value="2"/>
</dbReference>
<dbReference type="HOGENOM" id="CLU_000445_107_19_0"/>
<dbReference type="PROSITE" id="PS50885">
    <property type="entry name" value="HAMP"/>
    <property type="match status" value="1"/>
</dbReference>
<evidence type="ECO:0000259" key="6">
    <source>
        <dbReference type="PROSITE" id="PS50111"/>
    </source>
</evidence>
<dbReference type="AlphaFoldDB" id="E3CZH1"/>
<keyword evidence="5" id="KW-0812">Transmembrane</keyword>
<sequence length="724" mass="77329">MIKRLKLQGKILLAILTAMTLILGAILAYVSTHAGQVVLRDAQQIVTASARAEAGAIESRVEEIQIAARTLAKVLAGMDRAAPGARNSALGMLQAVLETTPGALTTWVVFEPDAFDGKDGEFVSREGYKEKGRFMATFLKEGSAAKRNYDITEAMLESDAEGAWYRIPLRSGEEAVMEPYLYSYTGSKEDEKLITSLCVPIRVDGRVAGVTGIDIDLSEIQALVQNLRVMGTGTGTLFSNSGIFVGSPSPELVGKSLAEVGKGKIQNLDTILKNIREGRNFTLFDYSLALKDETFKVHVPLSLGESKTPWSLSVLVPMGTIKAESRALTRNIALSALAGLLFMGVVVVFLVRRIVHPIRETSAVLERFGDLDFTYDPSRAWLMDYRDEIGDMTRAMGRMQEAVTRMVRTLERESSQFTSSAESLAALSQESVASMEEVKASVDHVMGLSESNSAALQETNAGIEEVSSGASSAAHAASDGAEASGRTTALSEQATDQVNGLVQAIGDIGRKTQDSVQRMHKVADSVDSISGFVATIRGIADQTNLLALNAAIEAARAGEAGRGFAVVAEEVRKLAEESAGAAKEVEQLIGSLKAETQGSLDVTSQAEKVMEATVRRAQETQGRLTEALSQIAKVDEAMQNIAATSEEQAAAAGEMASGIDQATKSTVQVVETLSSIQHSTDETARASEQVAQESQRLAEGALRLKDELARFRVGGDETPKALRG</sequence>
<evidence type="ECO:0000259" key="7">
    <source>
        <dbReference type="PROSITE" id="PS50885"/>
    </source>
</evidence>
<dbReference type="Pfam" id="PF00015">
    <property type="entry name" value="MCPsignal"/>
    <property type="match status" value="1"/>
</dbReference>
<feature type="domain" description="Methyl-accepting transducer" evidence="6">
    <location>
        <begin position="427"/>
        <end position="663"/>
    </location>
</feature>
<dbReference type="Pfam" id="PF00672">
    <property type="entry name" value="HAMP"/>
    <property type="match status" value="1"/>
</dbReference>
<dbReference type="Gene3D" id="3.30.450.20">
    <property type="entry name" value="PAS domain"/>
    <property type="match status" value="2"/>
</dbReference>
<reference evidence="8 9" key="1">
    <citation type="journal article" date="2010" name="Stand. Genomic Sci.">
        <title>Non-contiguous finished genome sequence of Aminomonas paucivorans type strain (GLU-3).</title>
        <authorList>
            <person name="Pitluck S."/>
            <person name="Yasawong M."/>
            <person name="Held B."/>
            <person name="Lapidus A."/>
            <person name="Nolan M."/>
            <person name="Copeland A."/>
            <person name="Lucas S."/>
            <person name="Del Rio T.G."/>
            <person name="Tice H."/>
            <person name="Cheng J.F."/>
            <person name="Chertkov O."/>
            <person name="Goodwin L."/>
            <person name="Tapia R."/>
            <person name="Han C."/>
            <person name="Liolios K."/>
            <person name="Ivanova N."/>
            <person name="Mavromatis K."/>
            <person name="Ovchinnikova G."/>
            <person name="Pati A."/>
            <person name="Chen A."/>
            <person name="Palaniappan K."/>
            <person name="Land M."/>
            <person name="Hauser L."/>
            <person name="Chang Y.J."/>
            <person name="Jeffries C.D."/>
            <person name="Pukall R."/>
            <person name="Spring S."/>
            <person name="Rohde M."/>
            <person name="Sikorski J."/>
            <person name="Goker M."/>
            <person name="Woyke T."/>
            <person name="Bristow J."/>
            <person name="Eisen J.A."/>
            <person name="Markowitz V."/>
            <person name="Hugenholtz P."/>
            <person name="Kyrpides N.C."/>
            <person name="Klenk H.P."/>
        </authorList>
    </citation>
    <scope>NUCLEOTIDE SEQUENCE [LARGE SCALE GENOMIC DNA]</scope>
    <source>
        <strain evidence="8 9">DSM 12260</strain>
    </source>
</reference>
<keyword evidence="1 3" id="KW-0807">Transducer</keyword>
<dbReference type="SMART" id="SM00283">
    <property type="entry name" value="MA"/>
    <property type="match status" value="1"/>
</dbReference>
<keyword evidence="5" id="KW-1133">Transmembrane helix</keyword>
<dbReference type="GO" id="GO:0016020">
    <property type="term" value="C:membrane"/>
    <property type="evidence" value="ECO:0007669"/>
    <property type="project" value="InterPro"/>
</dbReference>
<evidence type="ECO:0000256" key="3">
    <source>
        <dbReference type="PROSITE-ProRule" id="PRU00284"/>
    </source>
</evidence>
<organism evidence="8 9">
    <name type="scientific">Aminomonas paucivorans DSM 12260</name>
    <dbReference type="NCBI Taxonomy" id="584708"/>
    <lineage>
        <taxon>Bacteria</taxon>
        <taxon>Thermotogati</taxon>
        <taxon>Synergistota</taxon>
        <taxon>Synergistia</taxon>
        <taxon>Synergistales</taxon>
        <taxon>Synergistaceae</taxon>
        <taxon>Aminomonas</taxon>
    </lineage>
</organism>
<dbReference type="Proteomes" id="UP000005096">
    <property type="component" value="Chromosome"/>
</dbReference>
<feature type="compositionally biased region" description="Low complexity" evidence="4">
    <location>
        <begin position="461"/>
        <end position="485"/>
    </location>
</feature>
<keyword evidence="5" id="KW-0472">Membrane</keyword>
<dbReference type="InterPro" id="IPR003660">
    <property type="entry name" value="HAMP_dom"/>
</dbReference>
<evidence type="ECO:0000256" key="5">
    <source>
        <dbReference type="SAM" id="Phobius"/>
    </source>
</evidence>
<dbReference type="CDD" id="cd11386">
    <property type="entry name" value="MCP_signal"/>
    <property type="match status" value="1"/>
</dbReference>
<feature type="transmembrane region" description="Helical" evidence="5">
    <location>
        <begin position="332"/>
        <end position="351"/>
    </location>
</feature>
<gene>
    <name evidence="8" type="ORF">Apau_0429</name>
</gene>
<dbReference type="InterPro" id="IPR004089">
    <property type="entry name" value="MCPsignal_dom"/>
</dbReference>
<feature type="region of interest" description="Disordered" evidence="4">
    <location>
        <begin position="461"/>
        <end position="492"/>
    </location>
</feature>
<dbReference type="PaxDb" id="584708-Apau_0429"/>
<evidence type="ECO:0000256" key="4">
    <source>
        <dbReference type="SAM" id="MobiDB-lite"/>
    </source>
</evidence>
<dbReference type="OrthoDB" id="39445at2"/>
<dbReference type="CDD" id="cd12913">
    <property type="entry name" value="PDC1_MCP_like"/>
    <property type="match status" value="1"/>
</dbReference>
<evidence type="ECO:0000313" key="8">
    <source>
        <dbReference type="EMBL" id="EFQ22863.1"/>
    </source>
</evidence>
<comment type="similarity">
    <text evidence="2">Belongs to the methyl-accepting chemotaxis (MCP) protein family.</text>
</comment>
<dbReference type="GO" id="GO:0007165">
    <property type="term" value="P:signal transduction"/>
    <property type="evidence" value="ECO:0007669"/>
    <property type="project" value="UniProtKB-KW"/>
</dbReference>
<dbReference type="Pfam" id="PF22673">
    <property type="entry name" value="MCP-like_PDC_1"/>
    <property type="match status" value="1"/>
</dbReference>
<dbReference type="PROSITE" id="PS50111">
    <property type="entry name" value="CHEMOTAXIS_TRANSDUC_2"/>
    <property type="match status" value="1"/>
</dbReference>
<dbReference type="RefSeq" id="WP_006300013.1">
    <property type="nucleotide sequence ID" value="NZ_CM001022.1"/>
</dbReference>
<dbReference type="CDD" id="cd06225">
    <property type="entry name" value="HAMP"/>
    <property type="match status" value="1"/>
</dbReference>
<dbReference type="PANTHER" id="PTHR32089:SF112">
    <property type="entry name" value="LYSOZYME-LIKE PROTEIN-RELATED"/>
    <property type="match status" value="1"/>
</dbReference>
<feature type="domain" description="HAMP" evidence="7">
    <location>
        <begin position="352"/>
        <end position="408"/>
    </location>
</feature>